<sequence length="88" mass="9817">MTIVADASRAINYSQEQSLLGNQQLGCKNCNGNVGISEPIITVHIFIGSVNYFTNPHSPFYTNGHLPNQTQIDKLTNFLIHQYNIQLP</sequence>
<name>A0A2W7RZB7_9BACT</name>
<gene>
    <name evidence="1" type="ORF">LX80_00573</name>
</gene>
<organism evidence="1 2">
    <name type="scientific">Hydrotalea sandarakina</name>
    <dbReference type="NCBI Taxonomy" id="1004304"/>
    <lineage>
        <taxon>Bacteria</taxon>
        <taxon>Pseudomonadati</taxon>
        <taxon>Bacteroidota</taxon>
        <taxon>Chitinophagia</taxon>
        <taxon>Chitinophagales</taxon>
        <taxon>Chitinophagaceae</taxon>
        <taxon>Hydrotalea</taxon>
    </lineage>
</organism>
<accession>A0A2W7RZB7</accession>
<dbReference type="AlphaFoldDB" id="A0A2W7RZB7"/>
<comment type="caution">
    <text evidence="1">The sequence shown here is derived from an EMBL/GenBank/DDBJ whole genome shotgun (WGS) entry which is preliminary data.</text>
</comment>
<keyword evidence="2" id="KW-1185">Reference proteome</keyword>
<dbReference type="EMBL" id="QKZV01000001">
    <property type="protein sequence ID" value="PZX66073.1"/>
    <property type="molecule type" value="Genomic_DNA"/>
</dbReference>
<dbReference type="Proteomes" id="UP000249720">
    <property type="component" value="Unassembled WGS sequence"/>
</dbReference>
<proteinExistence type="predicted"/>
<reference evidence="1 2" key="1">
    <citation type="submission" date="2018-06" db="EMBL/GenBank/DDBJ databases">
        <title>Genomic Encyclopedia of Archaeal and Bacterial Type Strains, Phase II (KMG-II): from individual species to whole genera.</title>
        <authorList>
            <person name="Goeker M."/>
        </authorList>
    </citation>
    <scope>NUCLEOTIDE SEQUENCE [LARGE SCALE GENOMIC DNA]</scope>
    <source>
        <strain evidence="1 2">DSM 23241</strain>
    </source>
</reference>
<protein>
    <submittedName>
        <fullName evidence="1">Uncharacterized protein</fullName>
    </submittedName>
</protein>
<evidence type="ECO:0000313" key="2">
    <source>
        <dbReference type="Proteomes" id="UP000249720"/>
    </source>
</evidence>
<evidence type="ECO:0000313" key="1">
    <source>
        <dbReference type="EMBL" id="PZX66073.1"/>
    </source>
</evidence>